<evidence type="ECO:0000313" key="2">
    <source>
        <dbReference type="Proteomes" id="UP000583929"/>
    </source>
</evidence>
<organism evidence="1 2">
    <name type="scientific">Cannabis sativa</name>
    <name type="common">Hemp</name>
    <name type="synonym">Marijuana</name>
    <dbReference type="NCBI Taxonomy" id="3483"/>
    <lineage>
        <taxon>Eukaryota</taxon>
        <taxon>Viridiplantae</taxon>
        <taxon>Streptophyta</taxon>
        <taxon>Embryophyta</taxon>
        <taxon>Tracheophyta</taxon>
        <taxon>Spermatophyta</taxon>
        <taxon>Magnoliopsida</taxon>
        <taxon>eudicotyledons</taxon>
        <taxon>Gunneridae</taxon>
        <taxon>Pentapetalae</taxon>
        <taxon>rosids</taxon>
        <taxon>fabids</taxon>
        <taxon>Rosales</taxon>
        <taxon>Cannabaceae</taxon>
        <taxon>Cannabis</taxon>
    </lineage>
</organism>
<keyword evidence="2" id="KW-1185">Reference proteome</keyword>
<sequence length="170" mass="19328">MRVRLGFVGKLVVEKIGRSGGLCLFWSSNVTVVLKGYSRNHIDVMVCSHGDLWWLYTGFYGQPEAHLRSQFWCLLERLADGYSGPWVMKELVSRGVISIRMAHSCKNVWIAWCALVAGIQCFQILMRCPKQKGRFHFEMAWANDPGCREIIAITGEDKRGYPQEEGVRGA</sequence>
<accession>A0A7J6HV38</accession>
<dbReference type="Proteomes" id="UP000583929">
    <property type="component" value="Unassembled WGS sequence"/>
</dbReference>
<reference evidence="1 2" key="1">
    <citation type="journal article" date="2020" name="bioRxiv">
        <title>Sequence and annotation of 42 cannabis genomes reveals extensive copy number variation in cannabinoid synthesis and pathogen resistance genes.</title>
        <authorList>
            <person name="Mckernan K.J."/>
            <person name="Helbert Y."/>
            <person name="Kane L.T."/>
            <person name="Ebling H."/>
            <person name="Zhang L."/>
            <person name="Liu B."/>
            <person name="Eaton Z."/>
            <person name="Mclaughlin S."/>
            <person name="Kingan S."/>
            <person name="Baybayan P."/>
            <person name="Concepcion G."/>
            <person name="Jordan M."/>
            <person name="Riva A."/>
            <person name="Barbazuk W."/>
            <person name="Harkins T."/>
        </authorList>
    </citation>
    <scope>NUCLEOTIDE SEQUENCE [LARGE SCALE GENOMIC DNA]</scope>
    <source>
        <strain evidence="2">cv. Jamaican Lion 4</strain>
        <tissue evidence="1">Leaf</tissue>
    </source>
</reference>
<dbReference type="AlphaFoldDB" id="A0A7J6HV38"/>
<proteinExistence type="predicted"/>
<evidence type="ECO:0000313" key="1">
    <source>
        <dbReference type="EMBL" id="KAF4399092.1"/>
    </source>
</evidence>
<gene>
    <name evidence="1" type="ORF">G4B88_023686</name>
</gene>
<name>A0A7J6HV38_CANSA</name>
<protein>
    <submittedName>
        <fullName evidence="1">Uncharacterized protein</fullName>
    </submittedName>
</protein>
<comment type="caution">
    <text evidence="1">The sequence shown here is derived from an EMBL/GenBank/DDBJ whole genome shotgun (WGS) entry which is preliminary data.</text>
</comment>
<dbReference type="EMBL" id="JAATIQ010000022">
    <property type="protein sequence ID" value="KAF4399092.1"/>
    <property type="molecule type" value="Genomic_DNA"/>
</dbReference>